<evidence type="ECO:0000313" key="3">
    <source>
        <dbReference type="EMBL" id="EFJ30126.1"/>
    </source>
</evidence>
<dbReference type="InterPro" id="IPR038408">
    <property type="entry name" value="GNK2_sf"/>
</dbReference>
<gene>
    <name evidence="3" type="ORF">SELMODRAFT_409789</name>
</gene>
<dbReference type="AlphaFoldDB" id="D8RCG5"/>
<proteinExistence type="predicted"/>
<keyword evidence="1" id="KW-0472">Membrane</keyword>
<dbReference type="InterPro" id="IPR002902">
    <property type="entry name" value="GNK2"/>
</dbReference>
<reference evidence="3 4" key="1">
    <citation type="journal article" date="2011" name="Science">
        <title>The Selaginella genome identifies genetic changes associated with the evolution of vascular plants.</title>
        <authorList>
            <person name="Banks J.A."/>
            <person name="Nishiyama T."/>
            <person name="Hasebe M."/>
            <person name="Bowman J.L."/>
            <person name="Gribskov M."/>
            <person name="dePamphilis C."/>
            <person name="Albert V.A."/>
            <person name="Aono N."/>
            <person name="Aoyama T."/>
            <person name="Ambrose B.A."/>
            <person name="Ashton N.W."/>
            <person name="Axtell M.J."/>
            <person name="Barker E."/>
            <person name="Barker M.S."/>
            <person name="Bennetzen J.L."/>
            <person name="Bonawitz N.D."/>
            <person name="Chapple C."/>
            <person name="Cheng C."/>
            <person name="Correa L.G."/>
            <person name="Dacre M."/>
            <person name="DeBarry J."/>
            <person name="Dreyer I."/>
            <person name="Elias M."/>
            <person name="Engstrom E.M."/>
            <person name="Estelle M."/>
            <person name="Feng L."/>
            <person name="Finet C."/>
            <person name="Floyd S.K."/>
            <person name="Frommer W.B."/>
            <person name="Fujita T."/>
            <person name="Gramzow L."/>
            <person name="Gutensohn M."/>
            <person name="Harholt J."/>
            <person name="Hattori M."/>
            <person name="Heyl A."/>
            <person name="Hirai T."/>
            <person name="Hiwatashi Y."/>
            <person name="Ishikawa M."/>
            <person name="Iwata M."/>
            <person name="Karol K.G."/>
            <person name="Koehler B."/>
            <person name="Kolukisaoglu U."/>
            <person name="Kubo M."/>
            <person name="Kurata T."/>
            <person name="Lalonde S."/>
            <person name="Li K."/>
            <person name="Li Y."/>
            <person name="Litt A."/>
            <person name="Lyons E."/>
            <person name="Manning G."/>
            <person name="Maruyama T."/>
            <person name="Michael T.P."/>
            <person name="Mikami K."/>
            <person name="Miyazaki S."/>
            <person name="Morinaga S."/>
            <person name="Murata T."/>
            <person name="Mueller-Roeber B."/>
            <person name="Nelson D.R."/>
            <person name="Obara M."/>
            <person name="Oguri Y."/>
            <person name="Olmstead R.G."/>
            <person name="Onodera N."/>
            <person name="Petersen B.L."/>
            <person name="Pils B."/>
            <person name="Prigge M."/>
            <person name="Rensing S.A."/>
            <person name="Riano-Pachon D.M."/>
            <person name="Roberts A.W."/>
            <person name="Sato Y."/>
            <person name="Scheller H.V."/>
            <person name="Schulz B."/>
            <person name="Schulz C."/>
            <person name="Shakirov E.V."/>
            <person name="Shibagaki N."/>
            <person name="Shinohara N."/>
            <person name="Shippen D.E."/>
            <person name="Soerensen I."/>
            <person name="Sotooka R."/>
            <person name="Sugimoto N."/>
            <person name="Sugita M."/>
            <person name="Sumikawa N."/>
            <person name="Tanurdzic M."/>
            <person name="Theissen G."/>
            <person name="Ulvskov P."/>
            <person name="Wakazuki S."/>
            <person name="Weng J.K."/>
            <person name="Willats W.W."/>
            <person name="Wipf D."/>
            <person name="Wolf P.G."/>
            <person name="Yang L."/>
            <person name="Zimmer A.D."/>
            <person name="Zhu Q."/>
            <person name="Mitros T."/>
            <person name="Hellsten U."/>
            <person name="Loque D."/>
            <person name="Otillar R."/>
            <person name="Salamov A."/>
            <person name="Schmutz J."/>
            <person name="Shapiro H."/>
            <person name="Lindquist E."/>
            <person name="Lucas S."/>
            <person name="Rokhsar D."/>
            <person name="Grigoriev I.V."/>
        </authorList>
    </citation>
    <scope>NUCLEOTIDE SEQUENCE [LARGE SCALE GENOMIC DNA]</scope>
</reference>
<keyword evidence="4" id="KW-1185">Reference proteome</keyword>
<dbReference type="KEGG" id="smo:SELMODRAFT_409789"/>
<dbReference type="Gene3D" id="3.30.430.20">
    <property type="entry name" value="Gnk2 domain, C-X8-C-X2-C motif"/>
    <property type="match status" value="1"/>
</dbReference>
<dbReference type="Gramene" id="EFJ30126">
    <property type="protein sequence ID" value="EFJ30126"/>
    <property type="gene ID" value="SELMODRAFT_409789"/>
</dbReference>
<evidence type="ECO:0000259" key="2">
    <source>
        <dbReference type="PROSITE" id="PS51473"/>
    </source>
</evidence>
<accession>D8RCG5</accession>
<evidence type="ECO:0000256" key="1">
    <source>
        <dbReference type="SAM" id="Phobius"/>
    </source>
</evidence>
<dbReference type="Proteomes" id="UP000001514">
    <property type="component" value="Unassembled WGS sequence"/>
</dbReference>
<sequence length="232" mass="26135">MCRWPLVISPDDPNPDTEPNLVYYFPTNTSANSTYQRNVVAVLEFLYKHNPPDGYAASLGYGGYATCLGYSSFPHAVYAHSGCYNMSDQPSCGQCIQDAYMNIQSVLWYATGGVIWINQTFQRSHEIRSFQLCDRSCVQHRNLVVQGDDRFLVYEFLEQGSLAWNLSEAGRLDECVDERVGNDYVARKSTERFTLLCFAPKTGELRPAMGDVLAMLLGYLDLGSLVFLISNR</sequence>
<dbReference type="EMBL" id="GL377576">
    <property type="protein sequence ID" value="EFJ30126.1"/>
    <property type="molecule type" value="Genomic_DNA"/>
</dbReference>
<dbReference type="HOGENOM" id="CLU_1196602_0_0_1"/>
<dbReference type="PROSITE" id="PS51473">
    <property type="entry name" value="GNK2"/>
    <property type="match status" value="1"/>
</dbReference>
<feature type="transmembrane region" description="Helical" evidence="1">
    <location>
        <begin position="212"/>
        <end position="230"/>
    </location>
</feature>
<dbReference type="InParanoid" id="D8RCG5"/>
<keyword evidence="1" id="KW-0812">Transmembrane</keyword>
<dbReference type="Pfam" id="PF01657">
    <property type="entry name" value="Stress-antifung"/>
    <property type="match status" value="1"/>
</dbReference>
<organism evidence="4">
    <name type="scientific">Selaginella moellendorffii</name>
    <name type="common">Spikemoss</name>
    <dbReference type="NCBI Taxonomy" id="88036"/>
    <lineage>
        <taxon>Eukaryota</taxon>
        <taxon>Viridiplantae</taxon>
        <taxon>Streptophyta</taxon>
        <taxon>Embryophyta</taxon>
        <taxon>Tracheophyta</taxon>
        <taxon>Lycopodiopsida</taxon>
        <taxon>Selaginellales</taxon>
        <taxon>Selaginellaceae</taxon>
        <taxon>Selaginella</taxon>
    </lineage>
</organism>
<protein>
    <recommendedName>
        <fullName evidence="2">Gnk2-homologous domain-containing protein</fullName>
    </recommendedName>
</protein>
<evidence type="ECO:0000313" key="4">
    <source>
        <dbReference type="Proteomes" id="UP000001514"/>
    </source>
</evidence>
<name>D8RCG5_SELML</name>
<feature type="domain" description="Gnk2-homologous" evidence="2">
    <location>
        <begin position="17"/>
        <end position="130"/>
    </location>
</feature>
<dbReference type="CDD" id="cd23509">
    <property type="entry name" value="Gnk2-like"/>
    <property type="match status" value="1"/>
</dbReference>
<keyword evidence="1" id="KW-1133">Transmembrane helix</keyword>